<dbReference type="Gene3D" id="3.40.50.1000">
    <property type="entry name" value="HAD superfamily/HAD-like"/>
    <property type="match status" value="1"/>
</dbReference>
<dbReference type="FunFam" id="3.40.50.1000:FF:000093">
    <property type="entry name" value="NLI interacting factor-like phosphatase family protein"/>
    <property type="match status" value="1"/>
</dbReference>
<feature type="region of interest" description="Disordered" evidence="2">
    <location>
        <begin position="86"/>
        <end position="154"/>
    </location>
</feature>
<dbReference type="OrthoDB" id="277011at2759"/>
<feature type="region of interest" description="Disordered" evidence="2">
    <location>
        <begin position="655"/>
        <end position="816"/>
    </location>
</feature>
<organism evidence="4 5">
    <name type="scientific">Stylonychia lemnae</name>
    <name type="common">Ciliate</name>
    <dbReference type="NCBI Taxonomy" id="5949"/>
    <lineage>
        <taxon>Eukaryota</taxon>
        <taxon>Sar</taxon>
        <taxon>Alveolata</taxon>
        <taxon>Ciliophora</taxon>
        <taxon>Intramacronucleata</taxon>
        <taxon>Spirotrichea</taxon>
        <taxon>Stichotrichia</taxon>
        <taxon>Sporadotrichida</taxon>
        <taxon>Oxytrichidae</taxon>
        <taxon>Stylonychinae</taxon>
        <taxon>Stylonychia</taxon>
    </lineage>
</organism>
<feature type="coiled-coil region" evidence="1">
    <location>
        <begin position="485"/>
        <end position="522"/>
    </location>
</feature>
<evidence type="ECO:0000259" key="3">
    <source>
        <dbReference type="PROSITE" id="PS50969"/>
    </source>
</evidence>
<feature type="region of interest" description="Disordered" evidence="2">
    <location>
        <begin position="612"/>
        <end position="643"/>
    </location>
</feature>
<feature type="region of interest" description="Disordered" evidence="2">
    <location>
        <begin position="522"/>
        <end position="599"/>
    </location>
</feature>
<name>A0A078AAK2_STYLE</name>
<evidence type="ECO:0000256" key="1">
    <source>
        <dbReference type="SAM" id="Coils"/>
    </source>
</evidence>
<feature type="region of interest" description="Disordered" evidence="2">
    <location>
        <begin position="943"/>
        <end position="979"/>
    </location>
</feature>
<evidence type="ECO:0000313" key="4">
    <source>
        <dbReference type="EMBL" id="CDW79305.1"/>
    </source>
</evidence>
<dbReference type="AlphaFoldDB" id="A0A078AAK2"/>
<evidence type="ECO:0000256" key="2">
    <source>
        <dbReference type="SAM" id="MobiDB-lite"/>
    </source>
</evidence>
<dbReference type="PROSITE" id="PS50969">
    <property type="entry name" value="FCP1"/>
    <property type="match status" value="1"/>
</dbReference>
<dbReference type="SMART" id="SM00577">
    <property type="entry name" value="CPDc"/>
    <property type="match status" value="1"/>
</dbReference>
<feature type="region of interest" description="Disordered" evidence="2">
    <location>
        <begin position="416"/>
        <end position="448"/>
    </location>
</feature>
<proteinExistence type="predicted"/>
<feature type="compositionally biased region" description="Basic and acidic residues" evidence="2">
    <location>
        <begin position="423"/>
        <end position="440"/>
    </location>
</feature>
<dbReference type="EMBL" id="CCKQ01007878">
    <property type="protein sequence ID" value="CDW79305.1"/>
    <property type="molecule type" value="Genomic_DNA"/>
</dbReference>
<feature type="compositionally biased region" description="Polar residues" evidence="2">
    <location>
        <begin position="683"/>
        <end position="743"/>
    </location>
</feature>
<dbReference type="NCBIfam" id="TIGR02251">
    <property type="entry name" value="HIF-SF_euk"/>
    <property type="match status" value="1"/>
</dbReference>
<feature type="compositionally biased region" description="Polar residues" evidence="2">
    <location>
        <begin position="124"/>
        <end position="154"/>
    </location>
</feature>
<feature type="compositionally biased region" description="Low complexity" evidence="2">
    <location>
        <begin position="795"/>
        <end position="806"/>
    </location>
</feature>
<dbReference type="PANTHER" id="PTHR12210">
    <property type="entry name" value="DULLARD PROTEIN PHOSPHATASE"/>
    <property type="match status" value="1"/>
</dbReference>
<dbReference type="InterPro" id="IPR036412">
    <property type="entry name" value="HAD-like_sf"/>
</dbReference>
<feature type="compositionally biased region" description="Polar residues" evidence="2">
    <location>
        <begin position="86"/>
        <end position="101"/>
    </location>
</feature>
<feature type="compositionally biased region" description="Polar residues" evidence="2">
    <location>
        <begin position="543"/>
        <end position="569"/>
    </location>
</feature>
<keyword evidence="1" id="KW-0175">Coiled coil</keyword>
<feature type="domain" description="FCP1 homology" evidence="3">
    <location>
        <begin position="211"/>
        <end position="369"/>
    </location>
</feature>
<keyword evidence="5" id="KW-1185">Reference proteome</keyword>
<dbReference type="OMA" id="QICSANQ"/>
<gene>
    <name evidence="4" type="primary">Contig16072.g17128</name>
    <name evidence="4" type="ORF">STYLEM_8291</name>
</gene>
<protein>
    <submittedName>
        <fullName evidence="4">Carboxy-terminal domain rna polymerase ii polypeptide a small phosphatase 1-like</fullName>
    </submittedName>
</protein>
<dbReference type="InterPro" id="IPR050365">
    <property type="entry name" value="TIM50"/>
</dbReference>
<accession>A0A078AAK2</accession>
<feature type="region of interest" description="Disordered" evidence="2">
    <location>
        <begin position="906"/>
        <end position="925"/>
    </location>
</feature>
<dbReference type="GO" id="GO:0016791">
    <property type="term" value="F:phosphatase activity"/>
    <property type="evidence" value="ECO:0007669"/>
    <property type="project" value="InterPro"/>
</dbReference>
<dbReference type="Proteomes" id="UP000039865">
    <property type="component" value="Unassembled WGS sequence"/>
</dbReference>
<feature type="compositionally biased region" description="Polar residues" evidence="2">
    <location>
        <begin position="751"/>
        <end position="794"/>
    </location>
</feature>
<dbReference type="InterPro" id="IPR004274">
    <property type="entry name" value="FCP1_dom"/>
</dbReference>
<feature type="compositionally biased region" description="Polar residues" evidence="2">
    <location>
        <begin position="585"/>
        <end position="599"/>
    </location>
</feature>
<reference evidence="4 5" key="1">
    <citation type="submission" date="2014-06" db="EMBL/GenBank/DDBJ databases">
        <authorList>
            <person name="Swart Estienne"/>
        </authorList>
    </citation>
    <scope>NUCLEOTIDE SEQUENCE [LARGE SCALE GENOMIC DNA]</scope>
    <source>
        <strain evidence="4 5">130c</strain>
    </source>
</reference>
<dbReference type="InterPro" id="IPR023214">
    <property type="entry name" value="HAD_sf"/>
</dbReference>
<evidence type="ECO:0000313" key="5">
    <source>
        <dbReference type="Proteomes" id="UP000039865"/>
    </source>
</evidence>
<feature type="compositionally biased region" description="Basic and acidic residues" evidence="2">
    <location>
        <begin position="664"/>
        <end position="682"/>
    </location>
</feature>
<dbReference type="CDD" id="cd07521">
    <property type="entry name" value="HAD_FCP1-like"/>
    <property type="match status" value="1"/>
</dbReference>
<dbReference type="Pfam" id="PF03031">
    <property type="entry name" value="NIF"/>
    <property type="match status" value="1"/>
</dbReference>
<sequence>MYSKQPRAASGSSPKYSSKERAMQLLQSQNYQYVSGVNNKSPSNTKSKTGQNSHPLRESSQNPTNRGNNEQLDFYQINKNEKVNAKYSTHQGKKVSTNQDQSRSSTSSTTSEEETTTLDKKIQSLITQVQKEVDENQPSTRGQSSNRNQVQDKAPVSNNVPMIYQAQHQPSAQEIKQLSQQMHQRQLQNNAISPTRLAQMGDPLLPPQTERDRGKKTLVLDLDETLVHSSFKPIDNPDIVQGVDIDGKIQYVYVLKRPLCEEFIQRMSHSYEIVMFTASLSKYAQPLYGKLDRALVTATLLYREHCTMYNGLFVKDMARLGRPMTDIIIIDNSPSSYLFQPENALPCTSWYDDPADRELNELVPILEKLAIVKDVRPYLTKIVNENKVDFNKAKELLNIGQFMNPEDEFQSIRQNGVFTPQKQKPDSERVPSGIKQREMTHTPQSYSQQNLAGYQAGSQYSLIGTQQKLQKTNTQSQSKLLSHAVNQQQQQLQVLQSSIEQLKQQQQCHQKQQSQIEDMKKRLQVNQWQPSSNQDPKNDIRGSQENIRQPLMQSQHQAITRTPSAQVKTVKQDLIPSKQDKENQQRTLSAGYQTQSTNQFSLSDQKYQEYMKSLQKHQKRSGSQPNNINNNSNNGTSMQKQMELKSGRLLSTQATIDADQTVDTQRKSSHQSDSRRGYDINQKRASSAQVRQPNQPHYSSSSNKSRPTTTSSHQTNNYSSSNYRQHTKSNGLTLSGSSKTMKVNQPKLGINYQSTPDKTSNGPATLNYNRSGQICSANQTPKGTHNQLSSSLKNQLHSQQSATQTQSKKDSSFSTLQQKNQDLRKNFANYIQKIESTNPSIGSQSASVKSASLKLKEQSSTKNQTNKYIQKFESQSSIPTSAQQLHQGNDNIQTQLLSHSKMLSTNSINNNHQQTSQNQQQQNKNHLSYSSIYAKLNQAQQNFSLSPPSHSATMSSQTQHQQQNSYPVKPQHSQQLQQNNSAAATLMMNVNKSSNNSISLNVNNSPAVNLIALQMLKNAQSPYHNKHTNNQ</sequence>
<dbReference type="InParanoid" id="A0A078AAK2"/>
<dbReference type="SUPFAM" id="SSF56784">
    <property type="entry name" value="HAD-like"/>
    <property type="match status" value="1"/>
</dbReference>
<feature type="region of interest" description="Disordered" evidence="2">
    <location>
        <begin position="1"/>
        <end position="71"/>
    </location>
</feature>
<dbReference type="InterPro" id="IPR011948">
    <property type="entry name" value="Dullard_phosphatase"/>
</dbReference>
<feature type="compositionally biased region" description="Polar residues" evidence="2">
    <location>
        <begin position="25"/>
        <end position="71"/>
    </location>
</feature>
<feature type="compositionally biased region" description="Polar residues" evidence="2">
    <location>
        <begin position="524"/>
        <end position="535"/>
    </location>
</feature>
<feature type="compositionally biased region" description="Polar residues" evidence="2">
    <location>
        <begin position="943"/>
        <end position="966"/>
    </location>
</feature>